<evidence type="ECO:0000256" key="5">
    <source>
        <dbReference type="ARBA" id="ARBA00022989"/>
    </source>
</evidence>
<sequence length="306" mass="34289">MLRFTLKKIIGIIPTLLAIVFLCFFVMRMAPGSPFDSEKPIDPQVKERLMEKYHLDKPFYIQAFYYISNVFKGDLGPSLKKKDLTVNQYIRLGFPKSLTLGVMSLIISLAIGIPIGILAAIYKNTYVDYIITSIAILGISIPLFVIGPILQYFFAIKWGLFYTSGWITERGGFLNLILPIITLSMPNIAIFARIIRGSMLEIIQSDFIRTARAKGLSFRKIVVKHMLRGAMLPVVSYIGPAFAAIISGSVVIEKIFRIAGMGMFITESALNRDYPVLMGGLLVYSIILLISILISDIIYKMLDPRV</sequence>
<gene>
    <name evidence="9" type="ORF">OY14_01630</name>
</gene>
<dbReference type="InterPro" id="IPR035906">
    <property type="entry name" value="MetI-like_sf"/>
</dbReference>
<dbReference type="PANTHER" id="PTHR30465">
    <property type="entry name" value="INNER MEMBRANE ABC TRANSPORTER"/>
    <property type="match status" value="1"/>
</dbReference>
<name>A0A0A7UV51_9SPIR</name>
<dbReference type="PANTHER" id="PTHR30465:SF74">
    <property type="entry name" value="OLIGOPEPTIDE TRANSPORT SYSTEM PERMEASE PROTEIN OPPB"/>
    <property type="match status" value="1"/>
</dbReference>
<evidence type="ECO:0000256" key="6">
    <source>
        <dbReference type="ARBA" id="ARBA00023136"/>
    </source>
</evidence>
<dbReference type="Pfam" id="PF19300">
    <property type="entry name" value="BPD_transp_1_N"/>
    <property type="match status" value="1"/>
</dbReference>
<keyword evidence="2 7" id="KW-0813">Transport</keyword>
<feature type="transmembrane region" description="Helical" evidence="7">
    <location>
        <begin position="129"/>
        <end position="153"/>
    </location>
</feature>
<evidence type="ECO:0000256" key="2">
    <source>
        <dbReference type="ARBA" id="ARBA00022448"/>
    </source>
</evidence>
<feature type="transmembrane region" description="Helical" evidence="7">
    <location>
        <begin position="276"/>
        <end position="299"/>
    </location>
</feature>
<feature type="transmembrane region" description="Helical" evidence="7">
    <location>
        <begin position="234"/>
        <end position="256"/>
    </location>
</feature>
<dbReference type="CDD" id="cd06261">
    <property type="entry name" value="TM_PBP2"/>
    <property type="match status" value="1"/>
</dbReference>
<reference evidence="9 10" key="1">
    <citation type="journal article" date="2015" name="Genome Announc.">
        <title>Genome Sequence of Borrelia chilensis VA1, a South American Member of the Lyme Borreliosis Group.</title>
        <authorList>
            <person name="Huang W."/>
            <person name="Ojaimi C."/>
            <person name="Fallon J.T."/>
            <person name="Travisany D."/>
            <person name="Maass A."/>
            <person name="Ivanova L."/>
            <person name="Tomova A."/>
            <person name="Gonzalez-Acuna D."/>
            <person name="Godfrey H.P."/>
            <person name="Cabello F.C."/>
        </authorList>
    </citation>
    <scope>NUCLEOTIDE SEQUENCE [LARGE SCALE GENOMIC DNA]</scope>
    <source>
        <strain evidence="9 10">VA1</strain>
    </source>
</reference>
<dbReference type="Pfam" id="PF00528">
    <property type="entry name" value="BPD_transp_1"/>
    <property type="match status" value="1"/>
</dbReference>
<dbReference type="GO" id="GO:0055085">
    <property type="term" value="P:transmembrane transport"/>
    <property type="evidence" value="ECO:0007669"/>
    <property type="project" value="InterPro"/>
</dbReference>
<keyword evidence="10" id="KW-1185">Reference proteome</keyword>
<dbReference type="GO" id="GO:0005886">
    <property type="term" value="C:plasma membrane"/>
    <property type="evidence" value="ECO:0007669"/>
    <property type="project" value="UniProtKB-SubCell"/>
</dbReference>
<comment type="similarity">
    <text evidence="7">Belongs to the binding-protein-dependent transport system permease family.</text>
</comment>
<keyword evidence="6 7" id="KW-0472">Membrane</keyword>
<comment type="subcellular location">
    <subcellularLocation>
        <location evidence="1 7">Cell membrane</location>
        <topology evidence="1 7">Multi-pass membrane protein</topology>
    </subcellularLocation>
</comment>
<evidence type="ECO:0000313" key="10">
    <source>
        <dbReference type="Proteomes" id="UP000030940"/>
    </source>
</evidence>
<proteinExistence type="inferred from homology"/>
<dbReference type="HOGENOM" id="CLU_036879_1_2_12"/>
<evidence type="ECO:0000256" key="7">
    <source>
        <dbReference type="RuleBase" id="RU363032"/>
    </source>
</evidence>
<dbReference type="Proteomes" id="UP000030940">
    <property type="component" value="Chromosome"/>
</dbReference>
<evidence type="ECO:0000256" key="3">
    <source>
        <dbReference type="ARBA" id="ARBA00022475"/>
    </source>
</evidence>
<organism evidence="9 10">
    <name type="scientific">Borreliella chilensis</name>
    <dbReference type="NCBI Taxonomy" id="1245910"/>
    <lineage>
        <taxon>Bacteria</taxon>
        <taxon>Pseudomonadati</taxon>
        <taxon>Spirochaetota</taxon>
        <taxon>Spirochaetia</taxon>
        <taxon>Spirochaetales</taxon>
        <taxon>Borreliaceae</taxon>
        <taxon>Borreliella</taxon>
    </lineage>
</organism>
<dbReference type="STRING" id="1245910.OY14_01630"/>
<feature type="transmembrane region" description="Helical" evidence="7">
    <location>
        <begin position="173"/>
        <end position="195"/>
    </location>
</feature>
<keyword evidence="3" id="KW-1003">Cell membrane</keyword>
<dbReference type="PROSITE" id="PS50928">
    <property type="entry name" value="ABC_TM1"/>
    <property type="match status" value="1"/>
</dbReference>
<dbReference type="InterPro" id="IPR000515">
    <property type="entry name" value="MetI-like"/>
</dbReference>
<dbReference type="InterPro" id="IPR045621">
    <property type="entry name" value="BPD_transp_1_N"/>
</dbReference>
<evidence type="ECO:0000256" key="4">
    <source>
        <dbReference type="ARBA" id="ARBA00022692"/>
    </source>
</evidence>
<dbReference type="Gene3D" id="1.10.3720.10">
    <property type="entry name" value="MetI-like"/>
    <property type="match status" value="1"/>
</dbReference>
<feature type="domain" description="ABC transmembrane type-1" evidence="8">
    <location>
        <begin position="94"/>
        <end position="299"/>
    </location>
</feature>
<keyword evidence="5 7" id="KW-1133">Transmembrane helix</keyword>
<dbReference type="AlphaFoldDB" id="A0A0A7UV51"/>
<keyword evidence="4 7" id="KW-0812">Transmembrane</keyword>
<evidence type="ECO:0000259" key="8">
    <source>
        <dbReference type="PROSITE" id="PS50928"/>
    </source>
</evidence>
<protein>
    <submittedName>
        <fullName evidence="9">ABC transporter</fullName>
    </submittedName>
</protein>
<feature type="transmembrane region" description="Helical" evidence="7">
    <location>
        <begin position="9"/>
        <end position="30"/>
    </location>
</feature>
<dbReference type="SUPFAM" id="SSF161098">
    <property type="entry name" value="MetI-like"/>
    <property type="match status" value="1"/>
</dbReference>
<feature type="transmembrane region" description="Helical" evidence="7">
    <location>
        <begin position="98"/>
        <end position="122"/>
    </location>
</feature>
<evidence type="ECO:0000313" key="9">
    <source>
        <dbReference type="EMBL" id="AJA90156.1"/>
    </source>
</evidence>
<evidence type="ECO:0000256" key="1">
    <source>
        <dbReference type="ARBA" id="ARBA00004651"/>
    </source>
</evidence>
<dbReference type="EMBL" id="CP009910">
    <property type="protein sequence ID" value="AJA90156.1"/>
    <property type="molecule type" value="Genomic_DNA"/>
</dbReference>
<dbReference type="KEGG" id="bchi:OY14_01630"/>
<accession>A0A0A7UV51</accession>